<dbReference type="Proteomes" id="UP001481872">
    <property type="component" value="Unassembled WGS sequence"/>
</dbReference>
<organism evidence="2 3">
    <name type="scientific">Aedoeadaptatus acetigenes</name>
    <dbReference type="NCBI Taxonomy" id="2981723"/>
    <lineage>
        <taxon>Bacteria</taxon>
        <taxon>Bacillati</taxon>
        <taxon>Bacillota</taxon>
        <taxon>Tissierellia</taxon>
        <taxon>Tissierellales</taxon>
        <taxon>Peptoniphilaceae</taxon>
        <taxon>Aedoeadaptatus</taxon>
    </lineage>
</organism>
<reference evidence="2 3" key="1">
    <citation type="submission" date="2024-04" db="EMBL/GenBank/DDBJ databases">
        <title>Human intestinal bacterial collection.</title>
        <authorList>
            <person name="Pauvert C."/>
            <person name="Hitch T.C.A."/>
            <person name="Clavel T."/>
        </authorList>
    </citation>
    <scope>NUCLEOTIDE SEQUENCE [LARGE SCALE GENOMIC DNA]</scope>
    <source>
        <strain evidence="2 3">CLA-SR-H026</strain>
    </source>
</reference>
<keyword evidence="1" id="KW-0175">Coiled coil</keyword>
<name>A0ABV1J5D2_9FIRM</name>
<proteinExistence type="predicted"/>
<dbReference type="RefSeq" id="WP_349053735.1">
    <property type="nucleotide sequence ID" value="NZ_JBBNPS010000006.1"/>
</dbReference>
<feature type="coiled-coil region" evidence="1">
    <location>
        <begin position="6"/>
        <end position="33"/>
    </location>
</feature>
<evidence type="ECO:0000313" key="2">
    <source>
        <dbReference type="EMBL" id="MEQ3353391.1"/>
    </source>
</evidence>
<accession>A0ABV1J5D2</accession>
<dbReference type="EMBL" id="JBBNPS010000006">
    <property type="protein sequence ID" value="MEQ3353391.1"/>
    <property type="molecule type" value="Genomic_DNA"/>
</dbReference>
<evidence type="ECO:0000256" key="1">
    <source>
        <dbReference type="SAM" id="Coils"/>
    </source>
</evidence>
<comment type="caution">
    <text evidence="2">The sequence shown here is derived from an EMBL/GenBank/DDBJ whole genome shotgun (WGS) entry which is preliminary data.</text>
</comment>
<keyword evidence="3" id="KW-1185">Reference proteome</keyword>
<protein>
    <submittedName>
        <fullName evidence="2">Uncharacterized protein</fullName>
    </submittedName>
</protein>
<sequence length="83" mass="9427">MTIARVIKKKAKIQKLESKIAGMQKELDALNEDYYADLGKEVEEIFIEKELDLEDLVPLLNMMESSNEVSEAEEEGGEDEIAH</sequence>
<evidence type="ECO:0000313" key="3">
    <source>
        <dbReference type="Proteomes" id="UP001481872"/>
    </source>
</evidence>
<gene>
    <name evidence="2" type="ORF">AAA081_03625</name>
</gene>